<dbReference type="RefSeq" id="WP_139806356.1">
    <property type="nucleotide sequence ID" value="NZ_FWWU01000002.1"/>
</dbReference>
<proteinExistence type="predicted"/>
<dbReference type="AlphaFoldDB" id="A0A1W1UAZ8"/>
<reference evidence="1 2" key="1">
    <citation type="submission" date="2017-04" db="EMBL/GenBank/DDBJ databases">
        <authorList>
            <person name="Afonso C.L."/>
            <person name="Miller P.J."/>
            <person name="Scott M.A."/>
            <person name="Spackman E."/>
            <person name="Goraichik I."/>
            <person name="Dimitrov K.M."/>
            <person name="Suarez D.L."/>
            <person name="Swayne D.E."/>
        </authorList>
    </citation>
    <scope>NUCLEOTIDE SEQUENCE [LARGE SCALE GENOMIC DNA]</scope>
    <source>
        <strain evidence="1 2">KR-140</strain>
    </source>
</reference>
<dbReference type="Proteomes" id="UP000192582">
    <property type="component" value="Unassembled WGS sequence"/>
</dbReference>
<accession>A0A1W1UAZ8</accession>
<dbReference type="OrthoDB" id="63570at2"/>
<dbReference type="EMBL" id="FWWU01000002">
    <property type="protein sequence ID" value="SMB78275.1"/>
    <property type="molecule type" value="Genomic_DNA"/>
</dbReference>
<dbReference type="STRING" id="695939.SAMN00790413_06583"/>
<name>A0A1W1UAZ8_9DEIO</name>
<evidence type="ECO:0000313" key="1">
    <source>
        <dbReference type="EMBL" id="SMB78275.1"/>
    </source>
</evidence>
<organism evidence="1 2">
    <name type="scientific">Deinococcus hopiensis KR-140</name>
    <dbReference type="NCBI Taxonomy" id="695939"/>
    <lineage>
        <taxon>Bacteria</taxon>
        <taxon>Thermotogati</taxon>
        <taxon>Deinococcota</taxon>
        <taxon>Deinococci</taxon>
        <taxon>Deinococcales</taxon>
        <taxon>Deinococcaceae</taxon>
        <taxon>Deinococcus</taxon>
    </lineage>
</organism>
<keyword evidence="2" id="KW-1185">Reference proteome</keyword>
<sequence>MRGSPLPLGMNLTRKGVNVRAPLRVAGRGRGPPDDAAFETIIPGAVLARIALVTPLLARFSMNAPTGAGRWGWSRAPSALPFFRWPPGDPLCIRRIAPGPVPAVRCGQDAQPHTLSPFRPLAQAPNPLLWMRFGLT</sequence>
<gene>
    <name evidence="1" type="ORF">SAMN00790413_06583</name>
</gene>
<evidence type="ECO:0000313" key="2">
    <source>
        <dbReference type="Proteomes" id="UP000192582"/>
    </source>
</evidence>
<protein>
    <submittedName>
        <fullName evidence="1">Uncharacterized protein</fullName>
    </submittedName>
</protein>